<accession>A0A6A6YHP7</accession>
<reference evidence="7 9" key="1">
    <citation type="journal article" date="2020" name="Stud. Mycol.">
        <title>101 Dothideomycetes genomes: a test case for predicting lifestyles and emergence of pathogens.</title>
        <authorList>
            <person name="Haridas S."/>
            <person name="Albert R."/>
            <person name="Binder M."/>
            <person name="Bloem J."/>
            <person name="Labutti K."/>
            <person name="Salamov A."/>
            <person name="Andreopoulos B."/>
            <person name="Baker S."/>
            <person name="Barry K."/>
            <person name="Bills G."/>
            <person name="Bluhm B."/>
            <person name="Cannon C."/>
            <person name="Castanera R."/>
            <person name="Culley D."/>
            <person name="Daum C."/>
            <person name="Ezra D."/>
            <person name="Gonzalez J."/>
            <person name="Henrissat B."/>
            <person name="Kuo A."/>
            <person name="Liang C."/>
            <person name="Lipzen A."/>
            <person name="Lutzoni F."/>
            <person name="Magnuson J."/>
            <person name="Mondo S."/>
            <person name="Nolan M."/>
            <person name="Ohm R."/>
            <person name="Pangilinan J."/>
            <person name="Park H.-J."/>
            <person name="Ramirez L."/>
            <person name="Alfaro M."/>
            <person name="Sun H."/>
            <person name="Tritt A."/>
            <person name="Yoshinaga Y."/>
            <person name="Zwiers L.-H."/>
            <person name="Turgeon B."/>
            <person name="Goodwin S."/>
            <person name="Spatafora J."/>
            <person name="Crous P."/>
            <person name="Grigoriev I."/>
        </authorList>
    </citation>
    <scope>NUCLEOTIDE SEQUENCE</scope>
    <source>
        <strain evidence="7 9">CBS 304.34</strain>
    </source>
</reference>
<dbReference type="EMBL" id="MU003703">
    <property type="protein sequence ID" value="KAF2808290.1"/>
    <property type="molecule type" value="Genomic_DNA"/>
</dbReference>
<gene>
    <name evidence="7 9" type="ORF">BDZ99DRAFT_509597</name>
</gene>
<dbReference type="RefSeq" id="XP_033575254.1">
    <property type="nucleotide sequence ID" value="XM_033724419.1"/>
</dbReference>
<reference evidence="9" key="3">
    <citation type="submission" date="2025-04" db="UniProtKB">
        <authorList>
            <consortium name="RefSeq"/>
        </authorList>
    </citation>
    <scope>IDENTIFICATION</scope>
    <source>
        <strain evidence="9">CBS 304.34</strain>
    </source>
</reference>
<dbReference type="GeneID" id="54465312"/>
<dbReference type="GO" id="GO:0004497">
    <property type="term" value="F:monooxygenase activity"/>
    <property type="evidence" value="ECO:0007669"/>
    <property type="project" value="UniProtKB-KW"/>
</dbReference>
<evidence type="ECO:0000256" key="4">
    <source>
        <dbReference type="ARBA" id="ARBA00023033"/>
    </source>
</evidence>
<comment type="similarity">
    <text evidence="5">Belongs to the NtaA/SnaA/DszA monooxygenase family.</text>
</comment>
<name>A0A6A6YHP7_9PEZI</name>
<dbReference type="InterPro" id="IPR051260">
    <property type="entry name" value="Diverse_substr_monoxygenases"/>
</dbReference>
<dbReference type="Gene3D" id="3.20.20.30">
    <property type="entry name" value="Luciferase-like domain"/>
    <property type="match status" value="2"/>
</dbReference>
<feature type="domain" description="Luciferase-like" evidence="6">
    <location>
        <begin position="14"/>
        <end position="249"/>
    </location>
</feature>
<dbReference type="InterPro" id="IPR016215">
    <property type="entry name" value="NTA_MOA"/>
</dbReference>
<keyword evidence="2" id="KW-0288">FMN</keyword>
<keyword evidence="3" id="KW-0560">Oxidoreductase</keyword>
<dbReference type="OrthoDB" id="5561043at2759"/>
<dbReference type="Proteomes" id="UP000504636">
    <property type="component" value="Unplaced"/>
</dbReference>
<evidence type="ECO:0000259" key="6">
    <source>
        <dbReference type="Pfam" id="PF00296"/>
    </source>
</evidence>
<sequence>MAAGQWKTEDVSNTKDTLEYYTDLAKLAEKGKVSAIFFADWYGGFEIYGGSMDAMLQAGHQVAHLDPLPMVSAMAAVTKSVSFAVTMSTSYENQYVIARLYSTLDHLTKGRCAWNIVTSWSKCAANALGQEGVIPHDERYDMADEFMDVTYKLWESSWAPDSAVWNKSTSVAYDASKPGAAFAVKHAEALFLNTFTVAQAKRVIADARAAAAARGCDPKSIKFFPCIVPFIGRTEEEAKEKYEYAKKHADPVAGLAQFSGYTGIDMSQYPLDELIDLSKANQAMAIQSVFRALEASESASGLWTSRRLGIKMALGGLHPNPEWAIEGDCDGFNIASVTNPGSWQDTVDLLIPELQKRGMYWDDYEVPGGTFRENLYGAGRKGLRDDHYRSAFKWGKETLEPEVKEEEKVVGERRSESYLEYTSLLKVGVKRTSRGV</sequence>
<keyword evidence="1" id="KW-0285">Flavoprotein</keyword>
<dbReference type="SUPFAM" id="SSF51679">
    <property type="entry name" value="Bacterial luciferase-like"/>
    <property type="match status" value="1"/>
</dbReference>
<evidence type="ECO:0000256" key="5">
    <source>
        <dbReference type="ARBA" id="ARBA00033748"/>
    </source>
</evidence>
<dbReference type="GO" id="GO:0016705">
    <property type="term" value="F:oxidoreductase activity, acting on paired donors, with incorporation or reduction of molecular oxygen"/>
    <property type="evidence" value="ECO:0007669"/>
    <property type="project" value="InterPro"/>
</dbReference>
<dbReference type="PIRSF" id="PIRSF000337">
    <property type="entry name" value="NTA_MOA"/>
    <property type="match status" value="1"/>
</dbReference>
<keyword evidence="4" id="KW-0503">Monooxygenase</keyword>
<evidence type="ECO:0000313" key="9">
    <source>
        <dbReference type="RefSeq" id="XP_033575254.1"/>
    </source>
</evidence>
<evidence type="ECO:0000256" key="2">
    <source>
        <dbReference type="ARBA" id="ARBA00022643"/>
    </source>
</evidence>
<keyword evidence="8" id="KW-1185">Reference proteome</keyword>
<reference evidence="9" key="2">
    <citation type="submission" date="2020-04" db="EMBL/GenBank/DDBJ databases">
        <authorList>
            <consortium name="NCBI Genome Project"/>
        </authorList>
    </citation>
    <scope>NUCLEOTIDE SEQUENCE</scope>
    <source>
        <strain evidence="9">CBS 304.34</strain>
    </source>
</reference>
<dbReference type="PANTHER" id="PTHR30011:SF16">
    <property type="entry name" value="C2H2 FINGER DOMAIN TRANSCRIPTION FACTOR (EUROFUNG)-RELATED"/>
    <property type="match status" value="1"/>
</dbReference>
<protein>
    <submittedName>
        <fullName evidence="7 9">Bacterial luciferase-like protein</fullName>
    </submittedName>
</protein>
<dbReference type="Pfam" id="PF00296">
    <property type="entry name" value="Bac_luciferase"/>
    <property type="match status" value="1"/>
</dbReference>
<dbReference type="PANTHER" id="PTHR30011">
    <property type="entry name" value="ALKANESULFONATE MONOOXYGENASE-RELATED"/>
    <property type="match status" value="1"/>
</dbReference>
<evidence type="ECO:0000313" key="7">
    <source>
        <dbReference type="EMBL" id="KAF2808290.1"/>
    </source>
</evidence>
<proteinExistence type="inferred from homology"/>
<dbReference type="AlphaFoldDB" id="A0A6A6YHP7"/>
<evidence type="ECO:0000313" key="8">
    <source>
        <dbReference type="Proteomes" id="UP000504636"/>
    </source>
</evidence>
<dbReference type="InterPro" id="IPR011251">
    <property type="entry name" value="Luciferase-like_dom"/>
</dbReference>
<dbReference type="InterPro" id="IPR036661">
    <property type="entry name" value="Luciferase-like_sf"/>
</dbReference>
<evidence type="ECO:0000256" key="1">
    <source>
        <dbReference type="ARBA" id="ARBA00022630"/>
    </source>
</evidence>
<evidence type="ECO:0000256" key="3">
    <source>
        <dbReference type="ARBA" id="ARBA00023002"/>
    </source>
</evidence>
<organism evidence="7">
    <name type="scientific">Mytilinidion resinicola</name>
    <dbReference type="NCBI Taxonomy" id="574789"/>
    <lineage>
        <taxon>Eukaryota</taxon>
        <taxon>Fungi</taxon>
        <taxon>Dikarya</taxon>
        <taxon>Ascomycota</taxon>
        <taxon>Pezizomycotina</taxon>
        <taxon>Dothideomycetes</taxon>
        <taxon>Pleosporomycetidae</taxon>
        <taxon>Mytilinidiales</taxon>
        <taxon>Mytilinidiaceae</taxon>
        <taxon>Mytilinidion</taxon>
    </lineage>
</organism>